<proteinExistence type="predicted"/>
<evidence type="ECO:0000313" key="2">
    <source>
        <dbReference type="EMBL" id="VEH84911.1"/>
    </source>
</evidence>
<dbReference type="KEGG" id="ladl:NCTC12735_00531"/>
<dbReference type="InterPro" id="IPR007411">
    <property type="entry name" value="EpmC"/>
</dbReference>
<dbReference type="Pfam" id="PF04315">
    <property type="entry name" value="EpmC"/>
    <property type="match status" value="1"/>
</dbReference>
<gene>
    <name evidence="1" type="ORF">Lade_0973</name>
    <name evidence="2" type="ORF">NCTC12735_00531</name>
</gene>
<evidence type="ECO:0000313" key="3">
    <source>
        <dbReference type="Proteomes" id="UP000054859"/>
    </source>
</evidence>
<dbReference type="EMBL" id="LR134418">
    <property type="protein sequence ID" value="VEH84911.1"/>
    <property type="molecule type" value="Genomic_DNA"/>
</dbReference>
<evidence type="ECO:0000313" key="1">
    <source>
        <dbReference type="EMBL" id="KTC66315.1"/>
    </source>
</evidence>
<organism evidence="1 3">
    <name type="scientific">Legionella adelaidensis</name>
    <dbReference type="NCBI Taxonomy" id="45056"/>
    <lineage>
        <taxon>Bacteria</taxon>
        <taxon>Pseudomonadati</taxon>
        <taxon>Pseudomonadota</taxon>
        <taxon>Gammaproteobacteria</taxon>
        <taxon>Legionellales</taxon>
        <taxon>Legionellaceae</taxon>
        <taxon>Legionella</taxon>
    </lineage>
</organism>
<sequence>MHHYQDLIKLFNTCFAKTHNTRLVKGGEEPLYMPANENCAYHSIIFAHGFFSSALHECAHWFIAGEERRKLIDYGYWYVPDGRSKEQQALFQVVEVKPQALEWLLSKAAKFPFQFSVDNLDGEEWDTESFKTAVKEQVSIYEQEGLPPRAQIFHAALREFYK</sequence>
<dbReference type="EMBL" id="LNKA01000001">
    <property type="protein sequence ID" value="KTC66315.1"/>
    <property type="molecule type" value="Genomic_DNA"/>
</dbReference>
<dbReference type="AlphaFoldDB" id="A0A0W0R5J2"/>
<keyword evidence="2" id="KW-0614">Plasmid</keyword>
<reference evidence="2 4" key="2">
    <citation type="submission" date="2018-12" db="EMBL/GenBank/DDBJ databases">
        <authorList>
            <consortium name="Pathogen Informatics"/>
        </authorList>
    </citation>
    <scope>NUCLEOTIDE SEQUENCE [LARGE SCALE GENOMIC DNA]</scope>
    <source>
        <strain evidence="2 4">NCTC12735</strain>
        <plasmid evidence="4">9</plasmid>
    </source>
</reference>
<keyword evidence="3" id="KW-1185">Reference proteome</keyword>
<dbReference type="PATRIC" id="fig|45056.6.peg.1008"/>
<protein>
    <submittedName>
        <fullName evidence="1">Transporting ATPase</fullName>
    </submittedName>
</protein>
<dbReference type="STRING" id="45056.Lade_0973"/>
<name>A0A0W0R5J2_9GAMM</name>
<dbReference type="Proteomes" id="UP000054859">
    <property type="component" value="Unassembled WGS sequence"/>
</dbReference>
<geneLocation type="plasmid" evidence="2 4">
    <name>9</name>
</geneLocation>
<reference evidence="1 3" key="1">
    <citation type="submission" date="2015-11" db="EMBL/GenBank/DDBJ databases">
        <title>Identification of large and diverse effector repertoires of 38 Legionella species.</title>
        <authorList>
            <person name="Burstein D."/>
            <person name="Amaro F."/>
            <person name="Zusman T."/>
            <person name="Lifshitz Z."/>
            <person name="Cohen O."/>
            <person name="Gilbert J.A."/>
            <person name="Pupko T."/>
            <person name="Shuman H.A."/>
            <person name="Segal G."/>
        </authorList>
    </citation>
    <scope>NUCLEOTIDE SEQUENCE [LARGE SCALE GENOMIC DNA]</scope>
    <source>
        <strain evidence="1 3">1762-AUS-E</strain>
    </source>
</reference>
<dbReference type="Proteomes" id="UP000281170">
    <property type="component" value="Plasmid 9"/>
</dbReference>
<dbReference type="RefSeq" id="WP_058462002.1">
    <property type="nucleotide sequence ID" value="NZ_CAAAHS010000002.1"/>
</dbReference>
<evidence type="ECO:0000313" key="4">
    <source>
        <dbReference type="Proteomes" id="UP000281170"/>
    </source>
</evidence>
<accession>A0A0W0R5J2</accession>
<dbReference type="OrthoDB" id="5298591at2"/>